<protein>
    <submittedName>
        <fullName evidence="2">Putative DNA metabolism protein</fullName>
    </submittedName>
</protein>
<comment type="caution">
    <text evidence="2">The sequence shown here is derived from an EMBL/GenBank/DDBJ whole genome shotgun (WGS) entry which is preliminary data.</text>
</comment>
<reference evidence="2 3" key="1">
    <citation type="submission" date="2018-03" db="EMBL/GenBank/DDBJ databases">
        <title>Genomic Encyclopedia of Archaeal and Bacterial Type Strains, Phase II (KMG-II): from individual species to whole genera.</title>
        <authorList>
            <person name="Goeker M."/>
        </authorList>
    </citation>
    <scope>NUCLEOTIDE SEQUENCE [LARGE SCALE GENOMIC DNA]</scope>
    <source>
        <strain evidence="2 3">DSM 101533</strain>
    </source>
</reference>
<feature type="domain" description="DUF4130" evidence="1">
    <location>
        <begin position="77"/>
        <end position="171"/>
    </location>
</feature>
<sequence>MFTVPLPRIGTDVAWRDAAKRLMGAGVPPKEILWDFAGTLTPLLDNATPLPEAKRRVQAPQSFLTLAQTVVWHRDDDRFTRLYAVLWRLRNETGLMNESEDADLIALRQLDDDVLRAQSRMRKSISFRDLRQGGARHSFAAWYAPAHHVVEPIAPYFAQRLPDLDWMIATPDVTAQFINGNLSFHPGQPKPDWPSNKTRIDEYFGDLFSPSGEIHAPRA</sequence>
<proteinExistence type="predicted"/>
<dbReference type="InterPro" id="IPR025404">
    <property type="entry name" value="DUF4130"/>
</dbReference>
<organism evidence="2 3">
    <name type="scientific">Yoonia maritima</name>
    <dbReference type="NCBI Taxonomy" id="1435347"/>
    <lineage>
        <taxon>Bacteria</taxon>
        <taxon>Pseudomonadati</taxon>
        <taxon>Pseudomonadota</taxon>
        <taxon>Alphaproteobacteria</taxon>
        <taxon>Rhodobacterales</taxon>
        <taxon>Paracoccaceae</taxon>
        <taxon>Yoonia</taxon>
    </lineage>
</organism>
<dbReference type="Pfam" id="PF13566">
    <property type="entry name" value="DUF4130"/>
    <property type="match status" value="1"/>
</dbReference>
<gene>
    <name evidence="2" type="ORF">CLV80_102271</name>
</gene>
<evidence type="ECO:0000313" key="3">
    <source>
        <dbReference type="Proteomes" id="UP000238007"/>
    </source>
</evidence>
<dbReference type="RefSeq" id="WP_106354968.1">
    <property type="nucleotide sequence ID" value="NZ_PVTP01000002.1"/>
</dbReference>
<evidence type="ECO:0000259" key="1">
    <source>
        <dbReference type="Pfam" id="PF13566"/>
    </source>
</evidence>
<accession>A0A2T0W3A3</accession>
<keyword evidence="3" id="KW-1185">Reference proteome</keyword>
<dbReference type="OrthoDB" id="5290748at2"/>
<dbReference type="AlphaFoldDB" id="A0A2T0W3A3"/>
<name>A0A2T0W3A3_9RHOB</name>
<dbReference type="EMBL" id="PVTP01000002">
    <property type="protein sequence ID" value="PRY79626.1"/>
    <property type="molecule type" value="Genomic_DNA"/>
</dbReference>
<dbReference type="Proteomes" id="UP000238007">
    <property type="component" value="Unassembled WGS sequence"/>
</dbReference>
<evidence type="ECO:0000313" key="2">
    <source>
        <dbReference type="EMBL" id="PRY79626.1"/>
    </source>
</evidence>